<organism evidence="1 2">
    <name type="scientific">Eumeta variegata</name>
    <name type="common">Bagworm moth</name>
    <name type="synonym">Eumeta japonica</name>
    <dbReference type="NCBI Taxonomy" id="151549"/>
    <lineage>
        <taxon>Eukaryota</taxon>
        <taxon>Metazoa</taxon>
        <taxon>Ecdysozoa</taxon>
        <taxon>Arthropoda</taxon>
        <taxon>Hexapoda</taxon>
        <taxon>Insecta</taxon>
        <taxon>Pterygota</taxon>
        <taxon>Neoptera</taxon>
        <taxon>Endopterygota</taxon>
        <taxon>Lepidoptera</taxon>
        <taxon>Glossata</taxon>
        <taxon>Ditrysia</taxon>
        <taxon>Tineoidea</taxon>
        <taxon>Psychidae</taxon>
        <taxon>Oiketicinae</taxon>
        <taxon>Eumeta</taxon>
    </lineage>
</organism>
<evidence type="ECO:0000313" key="1">
    <source>
        <dbReference type="EMBL" id="GBP63641.1"/>
    </source>
</evidence>
<name>A0A4C1XI71_EUMVA</name>
<dbReference type="EMBL" id="BGZK01000875">
    <property type="protein sequence ID" value="GBP63641.1"/>
    <property type="molecule type" value="Genomic_DNA"/>
</dbReference>
<dbReference type="Proteomes" id="UP000299102">
    <property type="component" value="Unassembled WGS sequence"/>
</dbReference>
<protein>
    <submittedName>
        <fullName evidence="1">Uncharacterized protein</fullName>
    </submittedName>
</protein>
<keyword evidence="2" id="KW-1185">Reference proteome</keyword>
<accession>A0A4C1XI71</accession>
<dbReference type="AlphaFoldDB" id="A0A4C1XI71"/>
<sequence>MPLYCSALSLACLAQAETHGGKCRLPSQVEDVETFPSPLRLPNSIQRTLNEEDVKIVPCRRRVSSVGFSHKRKCVPQIATTLYYAAMFLSLPVHFEAGRVLTAFRGMAVDCIADFGKRGVAEFRALYRMRFVSITSPPTRDSGVNASKRSHRTTATLFRYRKERVALSRQTGGRNIKHRRAPPIW</sequence>
<gene>
    <name evidence="1" type="ORF">EVAR_47979_1</name>
</gene>
<evidence type="ECO:0000313" key="2">
    <source>
        <dbReference type="Proteomes" id="UP000299102"/>
    </source>
</evidence>
<proteinExistence type="predicted"/>
<comment type="caution">
    <text evidence="1">The sequence shown here is derived from an EMBL/GenBank/DDBJ whole genome shotgun (WGS) entry which is preliminary data.</text>
</comment>
<reference evidence="1 2" key="1">
    <citation type="journal article" date="2019" name="Commun. Biol.">
        <title>The bagworm genome reveals a unique fibroin gene that provides high tensile strength.</title>
        <authorList>
            <person name="Kono N."/>
            <person name="Nakamura H."/>
            <person name="Ohtoshi R."/>
            <person name="Tomita M."/>
            <person name="Numata K."/>
            <person name="Arakawa K."/>
        </authorList>
    </citation>
    <scope>NUCLEOTIDE SEQUENCE [LARGE SCALE GENOMIC DNA]</scope>
</reference>